<keyword evidence="3" id="KW-0805">Transcription regulation</keyword>
<feature type="region of interest" description="Disordered" evidence="7">
    <location>
        <begin position="31"/>
        <end position="62"/>
    </location>
</feature>
<keyword evidence="4" id="KW-0843">Virulence</keyword>
<dbReference type="InterPro" id="IPR001138">
    <property type="entry name" value="Zn2Cys6_DnaBD"/>
</dbReference>
<feature type="compositionally biased region" description="Gly residues" evidence="7">
    <location>
        <begin position="886"/>
        <end position="897"/>
    </location>
</feature>
<evidence type="ECO:0000259" key="8">
    <source>
        <dbReference type="PROSITE" id="PS50048"/>
    </source>
</evidence>
<dbReference type="SMART" id="SM00066">
    <property type="entry name" value="GAL4"/>
    <property type="match status" value="1"/>
</dbReference>
<dbReference type="InterPro" id="IPR050815">
    <property type="entry name" value="TF_fung"/>
</dbReference>
<dbReference type="OrthoDB" id="424974at2759"/>
<feature type="region of interest" description="Disordered" evidence="7">
    <location>
        <begin position="191"/>
        <end position="222"/>
    </location>
</feature>
<sequence length="912" mass="100097">MSTISQTFSQFQFDNRYQYHLGHTISQPLSYLQQQQQQQRHHHHHHHSEEEDGPAPYGSNRRRLSSIDKLCPIPSILQHDDIVAPHSIQSIPLSPSPSDFTADDKDNDETMSIAQPAWTKLKTKAGKDRKRLPLACTNCRHRKIRCSGEQPTCSTCTDSGRPCTYRVTSQKSVFRHDPRAQQLSKSRTEALNNLNHKKGVSRGRSNSSSSSRSSVLAPRTKTSAKAALDDISKELQEHLFDVFFEHIHGHPCYLLHRPSCMDKLRNNDLPTILILSICAAAARHSKDRRLISSSDRAAKGEKWAESARQLCKDKQDEPHITTLTCILLLCMNDLHEGNHERSWSLSGQAIRMAYALGLHEDSNGDLQTQSTNRSLGFREREIRRRVMWTCILVDRITSIFLNRPVFIAADTVHVPPPVGEMFFELDGSIPIDLLESSEKSQWDLFSDLAASRRREDLGVTALMIRSLDIWHQVVTLTSGLGSHHDSTSLERAMSQLNLLGVASDALLGGLPKQLEWSKENARKQLAAAALSHYMLLHLSLAMSNIFFCQASIVIASLRSKIVLFDQAQSNIVAQMLIAARLISAVLSQCDLDSASMSPFAGYCALLSTRIQSLHVSSPNAQIQRESKDNSDAGQQYLHDLAQIWRPFEAILEYSHDDAGSRNNAPSSKDAKTSSLINRYASVILNMELAGPGPGCDWDDLGRFILEQGSSLCSNRKVLSESSATTQVYHSGKLGSVPHTGQQPVGIGSGAATEHTTTHPLPPAAAQMIQQHEGTSQSPSEPPYAAISPLTPQYQSVRVASMSSENMPMALARTSAPGQAMVGMESCHLDVDNGGWYNMPGNNMFNDAAYLSSWFLPYIDQGGQQVAMPTGDSSNITNASLPTGPTGAAGGGSVGTGSGTSEKPFPVGEGWCL</sequence>
<comment type="subcellular location">
    <subcellularLocation>
        <location evidence="1">Nucleus</location>
    </subcellularLocation>
</comment>
<dbReference type="EMBL" id="CDHN01000004">
    <property type="protein sequence ID" value="CEJ92064.1"/>
    <property type="molecule type" value="Genomic_DNA"/>
</dbReference>
<dbReference type="PROSITE" id="PS00463">
    <property type="entry name" value="ZN2_CY6_FUNGAL_1"/>
    <property type="match status" value="1"/>
</dbReference>
<gene>
    <name evidence="9" type="ORF">VHEMI07742</name>
</gene>
<evidence type="ECO:0000256" key="7">
    <source>
        <dbReference type="SAM" id="MobiDB-lite"/>
    </source>
</evidence>
<evidence type="ECO:0000256" key="1">
    <source>
        <dbReference type="ARBA" id="ARBA00004123"/>
    </source>
</evidence>
<dbReference type="GO" id="GO:0005634">
    <property type="term" value="C:nucleus"/>
    <property type="evidence" value="ECO:0007669"/>
    <property type="project" value="UniProtKB-SubCell"/>
</dbReference>
<dbReference type="CDD" id="cd12148">
    <property type="entry name" value="fungal_TF_MHR"/>
    <property type="match status" value="1"/>
</dbReference>
<feature type="region of interest" description="Disordered" evidence="7">
    <location>
        <begin position="866"/>
        <end position="912"/>
    </location>
</feature>
<keyword evidence="2" id="KW-0479">Metal-binding</keyword>
<proteinExistence type="predicted"/>
<dbReference type="PANTHER" id="PTHR47338">
    <property type="entry name" value="ZN(II)2CYS6 TRANSCRIPTION FACTOR (EUROFUNG)-RELATED"/>
    <property type="match status" value="1"/>
</dbReference>
<feature type="domain" description="Zn(2)-C6 fungal-type" evidence="8">
    <location>
        <begin position="135"/>
        <end position="165"/>
    </location>
</feature>
<dbReference type="GO" id="GO:0008270">
    <property type="term" value="F:zinc ion binding"/>
    <property type="evidence" value="ECO:0007669"/>
    <property type="project" value="InterPro"/>
</dbReference>
<reference evidence="9 10" key="1">
    <citation type="journal article" date="2015" name="Genome Announc.">
        <title>Draft Genome Sequence and Gene Annotation of the Entomopathogenic Fungus Verticillium hemipterigenum.</title>
        <authorList>
            <person name="Horn F."/>
            <person name="Habel A."/>
            <person name="Scharf D.H."/>
            <person name="Dworschak J."/>
            <person name="Brakhage A.A."/>
            <person name="Guthke R."/>
            <person name="Hertweck C."/>
            <person name="Linde J."/>
        </authorList>
    </citation>
    <scope>NUCLEOTIDE SEQUENCE [LARGE SCALE GENOMIC DNA]</scope>
</reference>
<dbReference type="SMART" id="SM00906">
    <property type="entry name" value="Fungal_trans"/>
    <property type="match status" value="1"/>
</dbReference>
<keyword evidence="10" id="KW-1185">Reference proteome</keyword>
<keyword evidence="5" id="KW-0804">Transcription</keyword>
<evidence type="ECO:0000256" key="3">
    <source>
        <dbReference type="ARBA" id="ARBA00023015"/>
    </source>
</evidence>
<evidence type="ECO:0000313" key="9">
    <source>
        <dbReference type="EMBL" id="CEJ92064.1"/>
    </source>
</evidence>
<dbReference type="InterPro" id="IPR007219">
    <property type="entry name" value="XnlR_reg_dom"/>
</dbReference>
<organism evidence="9 10">
    <name type="scientific">[Torrubiella] hemipterigena</name>
    <dbReference type="NCBI Taxonomy" id="1531966"/>
    <lineage>
        <taxon>Eukaryota</taxon>
        <taxon>Fungi</taxon>
        <taxon>Dikarya</taxon>
        <taxon>Ascomycota</taxon>
        <taxon>Pezizomycotina</taxon>
        <taxon>Sordariomycetes</taxon>
        <taxon>Hypocreomycetidae</taxon>
        <taxon>Hypocreales</taxon>
        <taxon>Clavicipitaceae</taxon>
        <taxon>Clavicipitaceae incertae sedis</taxon>
        <taxon>'Torrubiella' clade</taxon>
    </lineage>
</organism>
<evidence type="ECO:0000256" key="5">
    <source>
        <dbReference type="ARBA" id="ARBA00023163"/>
    </source>
</evidence>
<dbReference type="Gene3D" id="4.10.240.10">
    <property type="entry name" value="Zn(2)-C6 fungal-type DNA-binding domain"/>
    <property type="match status" value="1"/>
</dbReference>
<dbReference type="InterPro" id="IPR036864">
    <property type="entry name" value="Zn2-C6_fun-type_DNA-bd_sf"/>
</dbReference>
<evidence type="ECO:0000256" key="2">
    <source>
        <dbReference type="ARBA" id="ARBA00022723"/>
    </source>
</evidence>
<dbReference type="PRINTS" id="PR00755">
    <property type="entry name" value="AFLATOXINBRP"/>
</dbReference>
<dbReference type="PROSITE" id="PS50048">
    <property type="entry name" value="ZN2_CY6_FUNGAL_2"/>
    <property type="match status" value="1"/>
</dbReference>
<dbReference type="GO" id="GO:0000981">
    <property type="term" value="F:DNA-binding transcription factor activity, RNA polymerase II-specific"/>
    <property type="evidence" value="ECO:0007669"/>
    <property type="project" value="InterPro"/>
</dbReference>
<dbReference type="Pfam" id="PF00172">
    <property type="entry name" value="Zn_clus"/>
    <property type="match status" value="1"/>
</dbReference>
<dbReference type="GO" id="GO:0003677">
    <property type="term" value="F:DNA binding"/>
    <property type="evidence" value="ECO:0007669"/>
    <property type="project" value="InterPro"/>
</dbReference>
<feature type="compositionally biased region" description="Low complexity" evidence="7">
    <location>
        <begin position="88"/>
        <end position="98"/>
    </location>
</feature>
<evidence type="ECO:0000256" key="6">
    <source>
        <dbReference type="ARBA" id="ARBA00023242"/>
    </source>
</evidence>
<evidence type="ECO:0000313" key="10">
    <source>
        <dbReference type="Proteomes" id="UP000039046"/>
    </source>
</evidence>
<dbReference type="Pfam" id="PF04082">
    <property type="entry name" value="Fungal_trans"/>
    <property type="match status" value="1"/>
</dbReference>
<dbReference type="HOGENOM" id="CLU_318891_0_0_1"/>
<feature type="region of interest" description="Disordered" evidence="7">
    <location>
        <begin position="88"/>
        <end position="107"/>
    </location>
</feature>
<dbReference type="AlphaFoldDB" id="A0A0A1TBA1"/>
<evidence type="ECO:0000256" key="4">
    <source>
        <dbReference type="ARBA" id="ARBA00023026"/>
    </source>
</evidence>
<dbReference type="Proteomes" id="UP000039046">
    <property type="component" value="Unassembled WGS sequence"/>
</dbReference>
<dbReference type="CDD" id="cd00067">
    <property type="entry name" value="GAL4"/>
    <property type="match status" value="1"/>
</dbReference>
<dbReference type="GO" id="GO:0006351">
    <property type="term" value="P:DNA-templated transcription"/>
    <property type="evidence" value="ECO:0007669"/>
    <property type="project" value="InterPro"/>
</dbReference>
<accession>A0A0A1TBA1</accession>
<keyword evidence="6" id="KW-0539">Nucleus</keyword>
<dbReference type="SUPFAM" id="SSF57701">
    <property type="entry name" value="Zn2/Cys6 DNA-binding domain"/>
    <property type="match status" value="1"/>
</dbReference>
<feature type="compositionally biased region" description="Low complexity" evidence="7">
    <location>
        <begin position="202"/>
        <end position="214"/>
    </location>
</feature>
<dbReference type="PANTHER" id="PTHR47338:SF27">
    <property type="entry name" value="ZN(II)2CYS6 TRANSCRIPTION FACTOR (EUROFUNG)"/>
    <property type="match status" value="1"/>
</dbReference>
<name>A0A0A1TBA1_9HYPO</name>
<dbReference type="STRING" id="1531966.A0A0A1TBA1"/>
<protein>
    <recommendedName>
        <fullName evidence="8">Zn(2)-C6 fungal-type domain-containing protein</fullName>
    </recommendedName>
</protein>